<keyword evidence="5" id="KW-0812">Transmembrane</keyword>
<evidence type="ECO:0000256" key="4">
    <source>
        <dbReference type="ARBA" id="ARBA00023157"/>
    </source>
</evidence>
<keyword evidence="5" id="KW-0472">Membrane</keyword>
<keyword evidence="2" id="KW-0646">Protease inhibitor</keyword>
<evidence type="ECO:0000259" key="6">
    <source>
        <dbReference type="Pfam" id="PF01826"/>
    </source>
</evidence>
<evidence type="ECO:0000256" key="1">
    <source>
        <dbReference type="ARBA" id="ARBA00007611"/>
    </source>
</evidence>
<evidence type="ECO:0000256" key="2">
    <source>
        <dbReference type="ARBA" id="ARBA00022690"/>
    </source>
</evidence>
<dbReference type="VEuPathDB" id="VectorBase:AFAF001037"/>
<keyword evidence="5" id="KW-1133">Transmembrane helix</keyword>
<keyword evidence="3" id="KW-0722">Serine protease inhibitor</keyword>
<organism evidence="7 8">
    <name type="scientific">Anopheles farauti</name>
    <dbReference type="NCBI Taxonomy" id="69004"/>
    <lineage>
        <taxon>Eukaryota</taxon>
        <taxon>Metazoa</taxon>
        <taxon>Ecdysozoa</taxon>
        <taxon>Arthropoda</taxon>
        <taxon>Hexapoda</taxon>
        <taxon>Insecta</taxon>
        <taxon>Pterygota</taxon>
        <taxon>Neoptera</taxon>
        <taxon>Endopterygota</taxon>
        <taxon>Diptera</taxon>
        <taxon>Nematocera</taxon>
        <taxon>Culicoidea</taxon>
        <taxon>Culicidae</taxon>
        <taxon>Anophelinae</taxon>
        <taxon>Anopheles</taxon>
    </lineage>
</organism>
<dbReference type="STRING" id="69004.A0A182Q170"/>
<dbReference type="SUPFAM" id="SSF57567">
    <property type="entry name" value="Serine protease inhibitors"/>
    <property type="match status" value="1"/>
</dbReference>
<protein>
    <recommendedName>
        <fullName evidence="6">TIL domain-containing protein</fullName>
    </recommendedName>
</protein>
<keyword evidence="4" id="KW-1015">Disulfide bond</keyword>
<dbReference type="EnsemblMetazoa" id="AFAF001037-RA">
    <property type="protein sequence ID" value="AFAF001037-PA"/>
    <property type="gene ID" value="AFAF001037"/>
</dbReference>
<dbReference type="InterPro" id="IPR051368">
    <property type="entry name" value="SerProtInhib-TIL_Domain"/>
</dbReference>
<sequence length="125" mass="13799">MTLVCRIIHRTTTQRLHQFHLSKPAMQLVRGIFAMVVLLLIGSVTYSAASCLTPPTSCLTPPTECGENAVYSECGTACPLTCAKPEVVACTKQCLKGCFCKEGYVLNDQNECILRCQCPRTYNKY</sequence>
<feature type="domain" description="TIL" evidence="6">
    <location>
        <begin position="65"/>
        <end position="118"/>
    </location>
</feature>
<evidence type="ECO:0000313" key="7">
    <source>
        <dbReference type="EnsemblMetazoa" id="AFAF001037-PA"/>
    </source>
</evidence>
<dbReference type="AlphaFoldDB" id="A0A182Q170"/>
<feature type="transmembrane region" description="Helical" evidence="5">
    <location>
        <begin position="28"/>
        <end position="49"/>
    </location>
</feature>
<dbReference type="Proteomes" id="UP000075886">
    <property type="component" value="Unassembled WGS sequence"/>
</dbReference>
<evidence type="ECO:0000313" key="8">
    <source>
        <dbReference type="Proteomes" id="UP000075886"/>
    </source>
</evidence>
<dbReference type="PANTHER" id="PTHR23259:SF70">
    <property type="entry name" value="ACCESSORY GLAND PROTEIN ACP62F-RELATED"/>
    <property type="match status" value="1"/>
</dbReference>
<dbReference type="CDD" id="cd19941">
    <property type="entry name" value="TIL"/>
    <property type="match status" value="1"/>
</dbReference>
<proteinExistence type="inferred from homology"/>
<name>A0A182Q170_9DIPT</name>
<comment type="similarity">
    <text evidence="1">Belongs to the serine protease inhibitor-like (TIL domain-containing) family.</text>
</comment>
<reference evidence="8" key="1">
    <citation type="submission" date="2014-01" db="EMBL/GenBank/DDBJ databases">
        <title>The Genome Sequence of Anopheles farauti FAR1 (V2).</title>
        <authorList>
            <consortium name="The Broad Institute Genomics Platform"/>
            <person name="Neafsey D.E."/>
            <person name="Besansky N."/>
            <person name="Howell P."/>
            <person name="Walton C."/>
            <person name="Young S.K."/>
            <person name="Zeng Q."/>
            <person name="Gargeya S."/>
            <person name="Fitzgerald M."/>
            <person name="Haas B."/>
            <person name="Abouelleil A."/>
            <person name="Allen A.W."/>
            <person name="Alvarado L."/>
            <person name="Arachchi H.M."/>
            <person name="Berlin A.M."/>
            <person name="Chapman S.B."/>
            <person name="Gainer-Dewar J."/>
            <person name="Goldberg J."/>
            <person name="Griggs A."/>
            <person name="Gujja S."/>
            <person name="Hansen M."/>
            <person name="Howarth C."/>
            <person name="Imamovic A."/>
            <person name="Ireland A."/>
            <person name="Larimer J."/>
            <person name="McCowan C."/>
            <person name="Murphy C."/>
            <person name="Pearson M."/>
            <person name="Poon T.W."/>
            <person name="Priest M."/>
            <person name="Roberts A."/>
            <person name="Saif S."/>
            <person name="Shea T."/>
            <person name="Sisk P."/>
            <person name="Sykes S."/>
            <person name="Wortman J."/>
            <person name="Nusbaum C."/>
            <person name="Birren B."/>
        </authorList>
    </citation>
    <scope>NUCLEOTIDE SEQUENCE [LARGE SCALE GENOMIC DNA]</scope>
    <source>
        <strain evidence="8">FAR1</strain>
    </source>
</reference>
<dbReference type="Gene3D" id="2.10.25.10">
    <property type="entry name" value="Laminin"/>
    <property type="match status" value="1"/>
</dbReference>
<dbReference type="PANTHER" id="PTHR23259">
    <property type="entry name" value="RIDDLE"/>
    <property type="match status" value="1"/>
</dbReference>
<dbReference type="FunFam" id="2.10.25.10:FF:000055">
    <property type="entry name" value="alpha-tectorin isoform X1"/>
    <property type="match status" value="1"/>
</dbReference>
<keyword evidence="8" id="KW-1185">Reference proteome</keyword>
<evidence type="ECO:0000256" key="5">
    <source>
        <dbReference type="SAM" id="Phobius"/>
    </source>
</evidence>
<dbReference type="InterPro" id="IPR002919">
    <property type="entry name" value="TIL_dom"/>
</dbReference>
<dbReference type="InterPro" id="IPR036084">
    <property type="entry name" value="Ser_inhib-like_sf"/>
</dbReference>
<dbReference type="Pfam" id="PF01826">
    <property type="entry name" value="TIL"/>
    <property type="match status" value="1"/>
</dbReference>
<evidence type="ECO:0000256" key="3">
    <source>
        <dbReference type="ARBA" id="ARBA00022900"/>
    </source>
</evidence>
<accession>A0A182Q170</accession>
<dbReference type="EMBL" id="AXCN02000421">
    <property type="status" value="NOT_ANNOTATED_CDS"/>
    <property type="molecule type" value="Genomic_DNA"/>
</dbReference>
<dbReference type="GO" id="GO:0004867">
    <property type="term" value="F:serine-type endopeptidase inhibitor activity"/>
    <property type="evidence" value="ECO:0007669"/>
    <property type="project" value="UniProtKB-KW"/>
</dbReference>
<reference evidence="7" key="2">
    <citation type="submission" date="2020-05" db="UniProtKB">
        <authorList>
            <consortium name="EnsemblMetazoa"/>
        </authorList>
    </citation>
    <scope>IDENTIFICATION</scope>
    <source>
        <strain evidence="7">FAR1</strain>
    </source>
</reference>